<keyword evidence="7" id="KW-0547">Nucleotide-binding</keyword>
<comment type="subcellular location">
    <subcellularLocation>
        <location evidence="1">Cytoplasm</location>
    </subcellularLocation>
</comment>
<dbReference type="AlphaFoldDB" id="A0A2M7ALB8"/>
<dbReference type="PROSITE" id="PS50862">
    <property type="entry name" value="AA_TRNA_LIGASE_II"/>
    <property type="match status" value="1"/>
</dbReference>
<dbReference type="GO" id="GO:0006433">
    <property type="term" value="P:prolyl-tRNA aminoacylation"/>
    <property type="evidence" value="ECO:0007669"/>
    <property type="project" value="UniProtKB-UniRule"/>
</dbReference>
<dbReference type="PANTHER" id="PTHR42753">
    <property type="entry name" value="MITOCHONDRIAL RIBOSOME PROTEIN L39/PROLYL-TRNA LIGASE FAMILY MEMBER"/>
    <property type="match status" value="1"/>
</dbReference>
<evidence type="ECO:0000256" key="1">
    <source>
        <dbReference type="ARBA" id="ARBA00004496"/>
    </source>
</evidence>
<evidence type="ECO:0000256" key="9">
    <source>
        <dbReference type="ARBA" id="ARBA00022917"/>
    </source>
</evidence>
<dbReference type="PRINTS" id="PR01046">
    <property type="entry name" value="TRNASYNTHPRO"/>
</dbReference>
<organism evidence="14 15">
    <name type="scientific">candidate division WWE3 bacterium CG06_land_8_20_14_3_00_42_16</name>
    <dbReference type="NCBI Taxonomy" id="1975083"/>
    <lineage>
        <taxon>Bacteria</taxon>
        <taxon>Katanobacteria</taxon>
    </lineage>
</organism>
<evidence type="ECO:0000256" key="7">
    <source>
        <dbReference type="ARBA" id="ARBA00022741"/>
    </source>
</evidence>
<dbReference type="InterPro" id="IPR036621">
    <property type="entry name" value="Anticodon-bd_dom_sf"/>
</dbReference>
<evidence type="ECO:0000256" key="4">
    <source>
        <dbReference type="ARBA" id="ARBA00019110"/>
    </source>
</evidence>
<evidence type="ECO:0000313" key="14">
    <source>
        <dbReference type="EMBL" id="PIU68192.1"/>
    </source>
</evidence>
<keyword evidence="9" id="KW-0648">Protein biosynthesis</keyword>
<comment type="caution">
    <text evidence="14">The sequence shown here is derived from an EMBL/GenBank/DDBJ whole genome shotgun (WGS) entry which is preliminary data.</text>
</comment>
<accession>A0A2M7ALB8</accession>
<protein>
    <recommendedName>
        <fullName evidence="4 12">Proline--tRNA ligase</fullName>
        <ecNumber evidence="3 12">6.1.1.15</ecNumber>
    </recommendedName>
</protein>
<evidence type="ECO:0000256" key="11">
    <source>
        <dbReference type="ARBA" id="ARBA00047671"/>
    </source>
</evidence>
<dbReference type="SUPFAM" id="SSF55681">
    <property type="entry name" value="Class II aaRS and biotin synthetases"/>
    <property type="match status" value="1"/>
</dbReference>
<gene>
    <name evidence="14" type="ORF">COS81_04840</name>
</gene>
<evidence type="ECO:0000259" key="13">
    <source>
        <dbReference type="PROSITE" id="PS50862"/>
    </source>
</evidence>
<dbReference type="Gene3D" id="3.40.50.800">
    <property type="entry name" value="Anticodon-binding domain"/>
    <property type="match status" value="1"/>
</dbReference>
<dbReference type="InterPro" id="IPR004154">
    <property type="entry name" value="Anticodon-bd"/>
</dbReference>
<dbReference type="GO" id="GO:0004827">
    <property type="term" value="F:proline-tRNA ligase activity"/>
    <property type="evidence" value="ECO:0007669"/>
    <property type="project" value="UniProtKB-UniRule"/>
</dbReference>
<evidence type="ECO:0000313" key="15">
    <source>
        <dbReference type="Proteomes" id="UP000229916"/>
    </source>
</evidence>
<dbReference type="Pfam" id="PF00587">
    <property type="entry name" value="tRNA-synt_2b"/>
    <property type="match status" value="1"/>
</dbReference>
<dbReference type="CDD" id="cd00861">
    <property type="entry name" value="ProRS_anticodon_short"/>
    <property type="match status" value="1"/>
</dbReference>
<sequence>MRYAKLFGKTLRAVGREIQTSSHRFLLQAGYIRESSAGRYFFLPLGLRVHEKIQKIIEEEMDSAGAQRMVTPVLHPIELWQETNRNQAVGFELTKVRDRRGAEFALGGTAEEMFVDVVRKFRLSYKDLPLNLYQFSPKFRDELRARGGLLRVFEFTMKDAYSFDRNEAEFKKVYEKMKKTYSHIFERMGLKTEVVLADNGYIGGDYCHEFVVESPAGESNYFVSEDGEYIAHEEIAEFQREPENPGEKEKPFEIAVQPQWVQTMEDNVKHYKLPQSRFLKNVVYKTQAGKIVIGVIRGDLEVNPVKLRRALKLEAPLLEATEADLKKIGTKPGYVHSWGHKGVTYIGDLSLTTVRNFIGGQKEDETDSKNVNYGRDFKCDLADIAAAQPGFLAANGSRLVGKSGIEVGNIFQLGHYYSQKMKGANFIDEDGKEKPYYMGCYGIGLGRTMAAIVEKYHDEKGIIWPESVAPFQVHLLSLNLNDAQVLAQSERIYKMLTEAGIEVLYDDRKESAGVKFADADLIGIQWRAVVSRKMADQKTVEIKKRGSLKAEQIGIDKLLNKLKVKG</sequence>
<name>A0A2M7ALB8_UNCKA</name>
<dbReference type="InterPro" id="IPR002316">
    <property type="entry name" value="Pro-tRNA-ligase_IIa"/>
</dbReference>
<dbReference type="InterPro" id="IPR044140">
    <property type="entry name" value="ProRS_anticodon_short"/>
</dbReference>
<dbReference type="SUPFAM" id="SSF55826">
    <property type="entry name" value="YbaK/ProRS associated domain"/>
    <property type="match status" value="1"/>
</dbReference>
<proteinExistence type="predicted"/>
<dbReference type="SUPFAM" id="SSF52954">
    <property type="entry name" value="Class II aaRS ABD-related"/>
    <property type="match status" value="1"/>
</dbReference>
<dbReference type="GO" id="GO:0002161">
    <property type="term" value="F:aminoacyl-tRNA deacylase activity"/>
    <property type="evidence" value="ECO:0007669"/>
    <property type="project" value="InterPro"/>
</dbReference>
<dbReference type="InterPro" id="IPR045864">
    <property type="entry name" value="aa-tRNA-synth_II/BPL/LPL"/>
</dbReference>
<dbReference type="Proteomes" id="UP000229916">
    <property type="component" value="Unassembled WGS sequence"/>
</dbReference>
<evidence type="ECO:0000256" key="2">
    <source>
        <dbReference type="ARBA" id="ARBA00011738"/>
    </source>
</evidence>
<dbReference type="EMBL" id="PEWD01000094">
    <property type="protein sequence ID" value="PIU68192.1"/>
    <property type="molecule type" value="Genomic_DNA"/>
</dbReference>
<dbReference type="Gene3D" id="3.30.930.10">
    <property type="entry name" value="Bira Bifunctional Protein, Domain 2"/>
    <property type="match status" value="2"/>
</dbReference>
<dbReference type="InterPro" id="IPR004500">
    <property type="entry name" value="Pro-tRNA-synth_IIa_bac-type"/>
</dbReference>
<dbReference type="NCBIfam" id="TIGR00409">
    <property type="entry name" value="proS_fam_II"/>
    <property type="match status" value="1"/>
</dbReference>
<evidence type="ECO:0000256" key="6">
    <source>
        <dbReference type="ARBA" id="ARBA00022598"/>
    </source>
</evidence>
<comment type="catalytic activity">
    <reaction evidence="11">
        <text>tRNA(Pro) + L-proline + ATP = L-prolyl-tRNA(Pro) + AMP + diphosphate</text>
        <dbReference type="Rhea" id="RHEA:14305"/>
        <dbReference type="Rhea" id="RHEA-COMP:9700"/>
        <dbReference type="Rhea" id="RHEA-COMP:9702"/>
        <dbReference type="ChEBI" id="CHEBI:30616"/>
        <dbReference type="ChEBI" id="CHEBI:33019"/>
        <dbReference type="ChEBI" id="CHEBI:60039"/>
        <dbReference type="ChEBI" id="CHEBI:78442"/>
        <dbReference type="ChEBI" id="CHEBI:78532"/>
        <dbReference type="ChEBI" id="CHEBI:456215"/>
        <dbReference type="EC" id="6.1.1.15"/>
    </reaction>
</comment>
<dbReference type="InterPro" id="IPR050062">
    <property type="entry name" value="Pro-tRNA_synthetase"/>
</dbReference>
<dbReference type="Pfam" id="PF03129">
    <property type="entry name" value="HGTP_anticodon"/>
    <property type="match status" value="1"/>
</dbReference>
<keyword evidence="8" id="KW-0067">ATP-binding</keyword>
<dbReference type="InterPro" id="IPR002314">
    <property type="entry name" value="aa-tRNA-synt_IIb"/>
</dbReference>
<dbReference type="GO" id="GO:0005524">
    <property type="term" value="F:ATP binding"/>
    <property type="evidence" value="ECO:0007669"/>
    <property type="project" value="UniProtKB-KW"/>
</dbReference>
<dbReference type="InterPro" id="IPR006195">
    <property type="entry name" value="aa-tRNA-synth_II"/>
</dbReference>
<evidence type="ECO:0000256" key="8">
    <source>
        <dbReference type="ARBA" id="ARBA00022840"/>
    </source>
</evidence>
<evidence type="ECO:0000256" key="12">
    <source>
        <dbReference type="NCBIfam" id="TIGR00409"/>
    </source>
</evidence>
<dbReference type="InterPro" id="IPR007214">
    <property type="entry name" value="YbaK/aa-tRNA-synth-assoc-dom"/>
</dbReference>
<keyword evidence="5" id="KW-0963">Cytoplasm</keyword>
<dbReference type="Pfam" id="PF04073">
    <property type="entry name" value="tRNA_edit"/>
    <property type="match status" value="1"/>
</dbReference>
<reference evidence="15" key="1">
    <citation type="submission" date="2017-09" db="EMBL/GenBank/DDBJ databases">
        <title>Depth-based differentiation of microbial function through sediment-hosted aquifers and enrichment of novel symbionts in the deep terrestrial subsurface.</title>
        <authorList>
            <person name="Probst A.J."/>
            <person name="Ladd B."/>
            <person name="Jarett J.K."/>
            <person name="Geller-Mcgrath D.E."/>
            <person name="Sieber C.M.K."/>
            <person name="Emerson J.B."/>
            <person name="Anantharaman K."/>
            <person name="Thomas B.C."/>
            <person name="Malmstrom R."/>
            <person name="Stieglmeier M."/>
            <person name="Klingl A."/>
            <person name="Woyke T."/>
            <person name="Ryan C.M."/>
            <person name="Banfield J.F."/>
        </authorList>
    </citation>
    <scope>NUCLEOTIDE SEQUENCE [LARGE SCALE GENOMIC DNA]</scope>
</reference>
<dbReference type="GO" id="GO:0005829">
    <property type="term" value="C:cytosol"/>
    <property type="evidence" value="ECO:0007669"/>
    <property type="project" value="TreeGrafter"/>
</dbReference>
<evidence type="ECO:0000256" key="5">
    <source>
        <dbReference type="ARBA" id="ARBA00022490"/>
    </source>
</evidence>
<dbReference type="NCBIfam" id="NF006625">
    <property type="entry name" value="PRK09194.1"/>
    <property type="match status" value="1"/>
</dbReference>
<dbReference type="EC" id="6.1.1.15" evidence="3 12"/>
<comment type="subunit">
    <text evidence="2">Homodimer.</text>
</comment>
<keyword evidence="10" id="KW-0030">Aminoacyl-tRNA synthetase</keyword>
<evidence type="ECO:0000256" key="3">
    <source>
        <dbReference type="ARBA" id="ARBA00012831"/>
    </source>
</evidence>
<dbReference type="InterPro" id="IPR036754">
    <property type="entry name" value="YbaK/aa-tRNA-synt-asso_dom_sf"/>
</dbReference>
<evidence type="ECO:0000256" key="10">
    <source>
        <dbReference type="ARBA" id="ARBA00023146"/>
    </source>
</evidence>
<feature type="domain" description="Aminoacyl-transfer RNA synthetases class-II family profile" evidence="13">
    <location>
        <begin position="46"/>
        <end position="465"/>
    </location>
</feature>
<keyword evidence="6 14" id="KW-0436">Ligase</keyword>
<dbReference type="PANTHER" id="PTHR42753:SF2">
    <property type="entry name" value="PROLINE--TRNA LIGASE"/>
    <property type="match status" value="1"/>
</dbReference>